<keyword evidence="5 6" id="KW-0472">Membrane</keyword>
<organism evidence="9">
    <name type="scientific">Chlorella variabilis</name>
    <name type="common">Green alga</name>
    <dbReference type="NCBI Taxonomy" id="554065"/>
    <lineage>
        <taxon>Eukaryota</taxon>
        <taxon>Viridiplantae</taxon>
        <taxon>Chlorophyta</taxon>
        <taxon>core chlorophytes</taxon>
        <taxon>Trebouxiophyceae</taxon>
        <taxon>Chlorellales</taxon>
        <taxon>Chlorellaceae</taxon>
        <taxon>Chlorella clade</taxon>
        <taxon>Chlorella</taxon>
    </lineage>
</organism>
<dbReference type="GO" id="GO:0032472">
    <property type="term" value="P:Golgi calcium ion transport"/>
    <property type="evidence" value="ECO:0007669"/>
    <property type="project" value="TreeGrafter"/>
</dbReference>
<comment type="subcellular location">
    <subcellularLocation>
        <location evidence="1 6">Membrane</location>
        <topology evidence="1 6">Multi-pass membrane protein</topology>
    </subcellularLocation>
</comment>
<dbReference type="RefSeq" id="XP_005847665.1">
    <property type="nucleotide sequence ID" value="XM_005847603.1"/>
</dbReference>
<dbReference type="eggNOG" id="KOG2881">
    <property type="taxonomic scope" value="Eukaryota"/>
</dbReference>
<dbReference type="KEGG" id="cvr:CHLNCDRAFT_52380"/>
<reference evidence="8 9" key="1">
    <citation type="journal article" date="2010" name="Plant Cell">
        <title>The Chlorella variabilis NC64A genome reveals adaptation to photosymbiosis, coevolution with viruses, and cryptic sex.</title>
        <authorList>
            <person name="Blanc G."/>
            <person name="Duncan G."/>
            <person name="Agarkova I."/>
            <person name="Borodovsky M."/>
            <person name="Gurnon J."/>
            <person name="Kuo A."/>
            <person name="Lindquist E."/>
            <person name="Lucas S."/>
            <person name="Pangilinan J."/>
            <person name="Polle J."/>
            <person name="Salamov A."/>
            <person name="Terry A."/>
            <person name="Yamada T."/>
            <person name="Dunigan D.D."/>
            <person name="Grigoriev I.V."/>
            <person name="Claverie J.M."/>
            <person name="Van Etten J.L."/>
        </authorList>
    </citation>
    <scope>NUCLEOTIDE SEQUENCE [LARGE SCALE GENOMIC DNA]</scope>
    <source>
        <strain evidence="8 9">NC64A</strain>
    </source>
</reference>
<dbReference type="OrthoDB" id="442680at2759"/>
<proteinExistence type="inferred from homology"/>
<feature type="transmembrane region" description="Helical" evidence="6">
    <location>
        <begin position="59"/>
        <end position="82"/>
    </location>
</feature>
<evidence type="ECO:0000256" key="5">
    <source>
        <dbReference type="ARBA" id="ARBA00023136"/>
    </source>
</evidence>
<evidence type="ECO:0000313" key="9">
    <source>
        <dbReference type="Proteomes" id="UP000008141"/>
    </source>
</evidence>
<dbReference type="PANTHER" id="PTHR12608:SF6">
    <property type="entry name" value="PROTEIN PAM71, CHLOROPLASTIC"/>
    <property type="match status" value="1"/>
</dbReference>
<dbReference type="Proteomes" id="UP000008141">
    <property type="component" value="Unassembled WGS sequence"/>
</dbReference>
<evidence type="ECO:0000256" key="3">
    <source>
        <dbReference type="ARBA" id="ARBA00022692"/>
    </source>
</evidence>
<evidence type="ECO:0000256" key="7">
    <source>
        <dbReference type="SAM" id="MobiDB-lite"/>
    </source>
</evidence>
<dbReference type="Pfam" id="PF01169">
    <property type="entry name" value="GDT1"/>
    <property type="match status" value="2"/>
</dbReference>
<dbReference type="GO" id="GO:0005794">
    <property type="term" value="C:Golgi apparatus"/>
    <property type="evidence" value="ECO:0007669"/>
    <property type="project" value="TreeGrafter"/>
</dbReference>
<evidence type="ECO:0000256" key="6">
    <source>
        <dbReference type="RuleBase" id="RU365102"/>
    </source>
</evidence>
<accession>E1ZEV2</accession>
<dbReference type="GO" id="GO:0009535">
    <property type="term" value="C:chloroplast thylakoid membrane"/>
    <property type="evidence" value="ECO:0007669"/>
    <property type="project" value="TreeGrafter"/>
</dbReference>
<feature type="transmembrane region" description="Helical" evidence="6">
    <location>
        <begin position="139"/>
        <end position="162"/>
    </location>
</feature>
<keyword evidence="3 6" id="KW-0812">Transmembrane</keyword>
<feature type="compositionally biased region" description="Low complexity" evidence="7">
    <location>
        <begin position="1"/>
        <end position="17"/>
    </location>
</feature>
<evidence type="ECO:0000256" key="2">
    <source>
        <dbReference type="ARBA" id="ARBA00009190"/>
    </source>
</evidence>
<feature type="transmembrane region" description="Helical" evidence="6">
    <location>
        <begin position="289"/>
        <end position="310"/>
    </location>
</feature>
<dbReference type="InterPro" id="IPR049555">
    <property type="entry name" value="GDT1-like_CS"/>
</dbReference>
<protein>
    <recommendedName>
        <fullName evidence="6">GDT1 family protein</fullName>
    </recommendedName>
</protein>
<dbReference type="OMA" id="AGSNWDD"/>
<dbReference type="InterPro" id="IPR001727">
    <property type="entry name" value="GDT1-like"/>
</dbReference>
<dbReference type="GeneID" id="17354922"/>
<gene>
    <name evidence="8" type="ORF">CHLNCDRAFT_52380</name>
</gene>
<dbReference type="GO" id="GO:0032468">
    <property type="term" value="P:Golgi calcium ion homeostasis"/>
    <property type="evidence" value="ECO:0007669"/>
    <property type="project" value="TreeGrafter"/>
</dbReference>
<feature type="transmembrane region" description="Helical" evidence="6">
    <location>
        <begin position="174"/>
        <end position="194"/>
    </location>
</feature>
<evidence type="ECO:0000256" key="4">
    <source>
        <dbReference type="ARBA" id="ARBA00022989"/>
    </source>
</evidence>
<keyword evidence="9" id="KW-1185">Reference proteome</keyword>
<feature type="transmembrane region" description="Helical" evidence="6">
    <location>
        <begin position="108"/>
        <end position="132"/>
    </location>
</feature>
<dbReference type="PANTHER" id="PTHR12608">
    <property type="entry name" value="TRANSMEMBRANE PROTEIN HTP-1 RELATED"/>
    <property type="match status" value="1"/>
</dbReference>
<feature type="region of interest" description="Disordered" evidence="7">
    <location>
        <begin position="1"/>
        <end position="52"/>
    </location>
</feature>
<keyword evidence="4 6" id="KW-1133">Transmembrane helix</keyword>
<feature type="transmembrane region" description="Helical" evidence="6">
    <location>
        <begin position="257"/>
        <end position="277"/>
    </location>
</feature>
<dbReference type="GO" id="GO:0015085">
    <property type="term" value="F:calcium ion transmembrane transporter activity"/>
    <property type="evidence" value="ECO:0007669"/>
    <property type="project" value="TreeGrafter"/>
</dbReference>
<sequence>MQAQPKAAPASALPARRQPLRPRKASPPEQPQLAPRQQADARQPPLACSPAPSSAPSTAAVACAAAALGLGGLLAAAGPAAASELLSGLQAGAFIPGLVGDDPLREGFIQALLLIFFSEIGDKTFFIALLLALQQPRSLVFAGTFGALAVMTVISVGLGRVLHLLDEVVPNAGGLPLDDLLAVALLTFFGVQTLRSAADADSKAAEEKEEAQEVVSAFGSGAALTMVASTFALVFAAEWGDKSFLATIALAAASSPTGVVLGAVAGHGVATIIAVLGGSILGRYLDERVVQYVGGSLFLVFAAASIYDIATGAAVQ</sequence>
<dbReference type="FunCoup" id="E1ZEV2">
    <property type="interactions" value="394"/>
</dbReference>
<comment type="similarity">
    <text evidence="2 6">Belongs to the GDT1 family.</text>
</comment>
<evidence type="ECO:0000256" key="1">
    <source>
        <dbReference type="ARBA" id="ARBA00004141"/>
    </source>
</evidence>
<dbReference type="InParanoid" id="E1ZEV2"/>
<evidence type="ECO:0000313" key="8">
    <source>
        <dbReference type="EMBL" id="EFN55563.1"/>
    </source>
</evidence>
<name>E1ZEV2_CHLVA</name>
<dbReference type="AlphaFoldDB" id="E1ZEV2"/>
<dbReference type="EMBL" id="GL433844">
    <property type="protein sequence ID" value="EFN55563.1"/>
    <property type="molecule type" value="Genomic_DNA"/>
</dbReference>
<dbReference type="GO" id="GO:0005384">
    <property type="term" value="F:manganese ion transmembrane transporter activity"/>
    <property type="evidence" value="ECO:0007669"/>
    <property type="project" value="TreeGrafter"/>
</dbReference>
<dbReference type="PROSITE" id="PS01214">
    <property type="entry name" value="UPF0016"/>
    <property type="match status" value="1"/>
</dbReference>
<feature type="transmembrane region" description="Helical" evidence="6">
    <location>
        <begin position="214"/>
        <end position="237"/>
    </location>
</feature>